<sequence>MKESEDVDHHWVETLFPPRFTFQDLLEGKCHSTEEPRISSRRQIYLDVLREVQEQEEKTRRSNLAKRIIREDQSKSNVEENKESGKILNAWTYGEISVGETCIWNEADINKLRAALMELQRDRWRLREQLRSSEERLKTEREERKRLQHVILWAELRRTRDEYRLIKQESSDLGWELERMKEQQKIEGARQAEEARLQNQAATEKLLKELQEAQVELRTEKERHRLSQL</sequence>
<protein>
    <submittedName>
        <fullName evidence="2">Coiled-coil domain containing 160</fullName>
    </submittedName>
</protein>
<dbReference type="AlphaFoldDB" id="A0A8B9H0A8"/>
<evidence type="ECO:0000313" key="2">
    <source>
        <dbReference type="Ensembl" id="ENSAMXP00005003072.1"/>
    </source>
</evidence>
<feature type="coiled-coil region" evidence="1">
    <location>
        <begin position="192"/>
        <end position="227"/>
    </location>
</feature>
<dbReference type="Proteomes" id="UP000694621">
    <property type="component" value="Unplaced"/>
</dbReference>
<evidence type="ECO:0000256" key="1">
    <source>
        <dbReference type="SAM" id="Coils"/>
    </source>
</evidence>
<evidence type="ECO:0000313" key="3">
    <source>
        <dbReference type="Proteomes" id="UP000694621"/>
    </source>
</evidence>
<name>A0A8B9H0A8_ASTMX</name>
<organism evidence="2 3">
    <name type="scientific">Astyanax mexicanus</name>
    <name type="common">Blind cave fish</name>
    <name type="synonym">Astyanax fasciatus mexicanus</name>
    <dbReference type="NCBI Taxonomy" id="7994"/>
    <lineage>
        <taxon>Eukaryota</taxon>
        <taxon>Metazoa</taxon>
        <taxon>Chordata</taxon>
        <taxon>Craniata</taxon>
        <taxon>Vertebrata</taxon>
        <taxon>Euteleostomi</taxon>
        <taxon>Actinopterygii</taxon>
        <taxon>Neopterygii</taxon>
        <taxon>Teleostei</taxon>
        <taxon>Ostariophysi</taxon>
        <taxon>Characiformes</taxon>
        <taxon>Characoidei</taxon>
        <taxon>Acestrorhamphidae</taxon>
        <taxon>Acestrorhamphinae</taxon>
        <taxon>Astyanax</taxon>
    </lineage>
</organism>
<proteinExistence type="predicted"/>
<accession>A0A8B9H0A8</accession>
<feature type="coiled-coil region" evidence="1">
    <location>
        <begin position="109"/>
        <end position="150"/>
    </location>
</feature>
<reference evidence="2" key="1">
    <citation type="submission" date="2025-08" db="UniProtKB">
        <authorList>
            <consortium name="Ensembl"/>
        </authorList>
    </citation>
    <scope>IDENTIFICATION</scope>
</reference>
<keyword evidence="1" id="KW-0175">Coiled coil</keyword>
<dbReference type="Ensembl" id="ENSAMXT00005003505.1">
    <property type="protein sequence ID" value="ENSAMXP00005003072.1"/>
    <property type="gene ID" value="ENSAMXG00005001920.1"/>
</dbReference>